<accession>A0A919UL62</accession>
<dbReference type="Pfam" id="PF13344">
    <property type="entry name" value="Hydrolase_6"/>
    <property type="match status" value="1"/>
</dbReference>
<dbReference type="NCBIfam" id="TIGR01460">
    <property type="entry name" value="HAD-SF-IIA"/>
    <property type="match status" value="1"/>
</dbReference>
<dbReference type="EMBL" id="BONR01000002">
    <property type="protein sequence ID" value="GIG54403.1"/>
    <property type="molecule type" value="Genomic_DNA"/>
</dbReference>
<dbReference type="RefSeq" id="WP_203654211.1">
    <property type="nucleotide sequence ID" value="NZ_BONR01000002.1"/>
</dbReference>
<dbReference type="Gene3D" id="3.40.50.1000">
    <property type="entry name" value="HAD superfamily/HAD-like"/>
    <property type="match status" value="2"/>
</dbReference>
<dbReference type="InterPro" id="IPR006439">
    <property type="entry name" value="HAD-SF_hydro_IA"/>
</dbReference>
<protein>
    <submittedName>
        <fullName evidence="1">Haloacid dehalogenase</fullName>
    </submittedName>
</protein>
<dbReference type="PANTHER" id="PTHR19288:SF95">
    <property type="entry name" value="D-GLYCEROL 3-PHOSPHATE PHOSPHATASE"/>
    <property type="match status" value="1"/>
</dbReference>
<dbReference type="GO" id="GO:0016791">
    <property type="term" value="F:phosphatase activity"/>
    <property type="evidence" value="ECO:0007669"/>
    <property type="project" value="TreeGrafter"/>
</dbReference>
<dbReference type="Proteomes" id="UP000652354">
    <property type="component" value="Unassembled WGS sequence"/>
</dbReference>
<organism evidence="1 2">
    <name type="scientific">Demequina activiva</name>
    <dbReference type="NCBI Taxonomy" id="1582364"/>
    <lineage>
        <taxon>Bacteria</taxon>
        <taxon>Bacillati</taxon>
        <taxon>Actinomycetota</taxon>
        <taxon>Actinomycetes</taxon>
        <taxon>Micrococcales</taxon>
        <taxon>Demequinaceae</taxon>
        <taxon>Demequina</taxon>
    </lineage>
</organism>
<comment type="caution">
    <text evidence="1">The sequence shown here is derived from an EMBL/GenBank/DDBJ whole genome shotgun (WGS) entry which is preliminary data.</text>
</comment>
<evidence type="ECO:0000313" key="1">
    <source>
        <dbReference type="EMBL" id="GIG54403.1"/>
    </source>
</evidence>
<dbReference type="SUPFAM" id="SSF56784">
    <property type="entry name" value="HAD-like"/>
    <property type="match status" value="1"/>
</dbReference>
<dbReference type="InterPro" id="IPR006357">
    <property type="entry name" value="HAD-SF_hydro_IIA"/>
</dbReference>
<dbReference type="GO" id="GO:0005737">
    <property type="term" value="C:cytoplasm"/>
    <property type="evidence" value="ECO:0007669"/>
    <property type="project" value="TreeGrafter"/>
</dbReference>
<dbReference type="NCBIfam" id="TIGR01549">
    <property type="entry name" value="HAD-SF-IA-v1"/>
    <property type="match status" value="1"/>
</dbReference>
<evidence type="ECO:0000313" key="2">
    <source>
        <dbReference type="Proteomes" id="UP000652354"/>
    </source>
</evidence>
<dbReference type="InterPro" id="IPR036412">
    <property type="entry name" value="HAD-like_sf"/>
</dbReference>
<reference evidence="1" key="1">
    <citation type="submission" date="2021-01" db="EMBL/GenBank/DDBJ databases">
        <title>Whole genome shotgun sequence of Demequina activiva NBRC 110675.</title>
        <authorList>
            <person name="Komaki H."/>
            <person name="Tamura T."/>
        </authorList>
    </citation>
    <scope>NUCLEOTIDE SEQUENCE</scope>
    <source>
        <strain evidence="1">NBRC 110675</strain>
    </source>
</reference>
<name>A0A919UL62_9MICO</name>
<dbReference type="AlphaFoldDB" id="A0A919UL62"/>
<keyword evidence="2" id="KW-1185">Reference proteome</keyword>
<dbReference type="Pfam" id="PF13242">
    <property type="entry name" value="Hydrolase_like"/>
    <property type="match status" value="1"/>
</dbReference>
<dbReference type="InterPro" id="IPR023214">
    <property type="entry name" value="HAD_sf"/>
</dbReference>
<gene>
    <name evidence="1" type="ORF">Dac01nite_11550</name>
</gene>
<proteinExistence type="predicted"/>
<sequence>MTSSSLLGSAEPLQNAFDAALVDLDGVAYRGPHAIPTAPAALDAARAAGMRVVFVTNNASREPATVAEHLTSLSIPAAQDEVMTAAQAAAALMLESLPAGSSVYVVGGAGLRTAVTEAGYRIVDSAHDGPDAVVQGFSPDVSWKELAEASYAISAGARFFASNKDLTIPNERGTAPGNGALVNVVVTATGVEPPGAGKPEPAMFRLAAQKASASRPLVVGDRLDTDLKGARAAGYPGLQVMTGVDGVRDAILAPPEHRPAFLGLDLTALAMAHPEPRRHGDRWTVGAATAWVAAGRLHVESDGDGSADGLDPARAACAAAWATADYGRDVDVESLPDLGVPSSYE</sequence>
<dbReference type="PANTHER" id="PTHR19288">
    <property type="entry name" value="4-NITROPHENYLPHOSPHATASE-RELATED"/>
    <property type="match status" value="1"/>
</dbReference>